<dbReference type="PANTHER" id="PTHR37739:SF19">
    <property type="entry name" value="KINESIN-LIKE PROTEIN KIN-12E"/>
    <property type="match status" value="1"/>
</dbReference>
<reference evidence="8 9" key="2">
    <citation type="submission" date="2024-10" db="EMBL/GenBank/DDBJ databases">
        <authorList>
            <person name="Ryan C."/>
        </authorList>
    </citation>
    <scope>NUCLEOTIDE SEQUENCE [LARGE SCALE GENOMIC DNA]</scope>
</reference>
<dbReference type="PANTHER" id="PTHR37739">
    <property type="entry name" value="KINESIN-LIKE PROTEIN KIN-12D"/>
    <property type="match status" value="1"/>
</dbReference>
<dbReference type="EMBL" id="OZ075116">
    <property type="protein sequence ID" value="CAL5071557.1"/>
    <property type="molecule type" value="Genomic_DNA"/>
</dbReference>
<feature type="coiled-coil region" evidence="6">
    <location>
        <begin position="1035"/>
        <end position="1132"/>
    </location>
</feature>
<feature type="region of interest" description="Disordered" evidence="7">
    <location>
        <begin position="368"/>
        <end position="392"/>
    </location>
</feature>
<evidence type="ECO:0000256" key="2">
    <source>
        <dbReference type="ARBA" id="ARBA00022741"/>
    </source>
</evidence>
<feature type="coiled-coil region" evidence="6">
    <location>
        <begin position="1340"/>
        <end position="1440"/>
    </location>
</feature>
<name>A0ABC9FB48_9POAL</name>
<feature type="coiled-coil region" evidence="6">
    <location>
        <begin position="451"/>
        <end position="492"/>
    </location>
</feature>
<accession>A0ABC9FB48</accession>
<feature type="coiled-coil region" evidence="6">
    <location>
        <begin position="225"/>
        <end position="266"/>
    </location>
</feature>
<dbReference type="Proteomes" id="UP001497457">
    <property type="component" value="Chromosome 6rd"/>
</dbReference>
<protein>
    <submittedName>
        <fullName evidence="8">Uncharacterized protein</fullName>
    </submittedName>
</protein>
<dbReference type="InterPro" id="IPR044986">
    <property type="entry name" value="KIF15/KIN-12"/>
</dbReference>
<reference evidence="9" key="1">
    <citation type="submission" date="2024-06" db="EMBL/GenBank/DDBJ databases">
        <authorList>
            <person name="Ryan C."/>
        </authorList>
    </citation>
    <scope>NUCLEOTIDE SEQUENCE [LARGE SCALE GENOMIC DNA]</scope>
</reference>
<evidence type="ECO:0000256" key="7">
    <source>
        <dbReference type="SAM" id="MobiDB-lite"/>
    </source>
</evidence>
<organism evidence="8 9">
    <name type="scientific">Urochloa decumbens</name>
    <dbReference type="NCBI Taxonomy" id="240449"/>
    <lineage>
        <taxon>Eukaryota</taxon>
        <taxon>Viridiplantae</taxon>
        <taxon>Streptophyta</taxon>
        <taxon>Embryophyta</taxon>
        <taxon>Tracheophyta</taxon>
        <taxon>Spermatophyta</taxon>
        <taxon>Magnoliopsida</taxon>
        <taxon>Liliopsida</taxon>
        <taxon>Poales</taxon>
        <taxon>Poaceae</taxon>
        <taxon>PACMAD clade</taxon>
        <taxon>Panicoideae</taxon>
        <taxon>Panicodae</taxon>
        <taxon>Paniceae</taxon>
        <taxon>Melinidinae</taxon>
        <taxon>Urochloa</taxon>
    </lineage>
</organism>
<evidence type="ECO:0000313" key="8">
    <source>
        <dbReference type="EMBL" id="CAL5071557.1"/>
    </source>
</evidence>
<evidence type="ECO:0000256" key="4">
    <source>
        <dbReference type="ARBA" id="ARBA00023054"/>
    </source>
</evidence>
<keyword evidence="4 6" id="KW-0175">Coiled coil</keyword>
<evidence type="ECO:0000256" key="6">
    <source>
        <dbReference type="SAM" id="Coils"/>
    </source>
</evidence>
<feature type="coiled-coil region" evidence="6">
    <location>
        <begin position="704"/>
        <end position="745"/>
    </location>
</feature>
<feature type="region of interest" description="Disordered" evidence="7">
    <location>
        <begin position="1474"/>
        <end position="1495"/>
    </location>
</feature>
<evidence type="ECO:0000256" key="3">
    <source>
        <dbReference type="ARBA" id="ARBA00022840"/>
    </source>
</evidence>
<evidence type="ECO:0000256" key="1">
    <source>
        <dbReference type="ARBA" id="ARBA00022701"/>
    </source>
</evidence>
<gene>
    <name evidence="8" type="ORF">URODEC1_LOCUS103456</name>
</gene>
<feature type="coiled-coil region" evidence="6">
    <location>
        <begin position="143"/>
        <end position="170"/>
    </location>
</feature>
<keyword evidence="3" id="KW-0067">ATP-binding</keyword>
<dbReference type="GO" id="GO:0005524">
    <property type="term" value="F:ATP binding"/>
    <property type="evidence" value="ECO:0007669"/>
    <property type="project" value="UniProtKB-KW"/>
</dbReference>
<feature type="coiled-coil region" evidence="6">
    <location>
        <begin position="915"/>
        <end position="970"/>
    </location>
</feature>
<evidence type="ECO:0000256" key="5">
    <source>
        <dbReference type="ARBA" id="ARBA00023175"/>
    </source>
</evidence>
<evidence type="ECO:0000313" key="9">
    <source>
        <dbReference type="Proteomes" id="UP001497457"/>
    </source>
</evidence>
<feature type="compositionally biased region" description="Gly residues" evidence="7">
    <location>
        <begin position="1"/>
        <end position="10"/>
    </location>
</feature>
<keyword evidence="2" id="KW-0547">Nucleotide-binding</keyword>
<dbReference type="GO" id="GO:0005874">
    <property type="term" value="C:microtubule"/>
    <property type="evidence" value="ECO:0007669"/>
    <property type="project" value="UniProtKB-KW"/>
</dbReference>
<keyword evidence="1" id="KW-0493">Microtubule</keyword>
<feature type="region of interest" description="Disordered" evidence="7">
    <location>
        <begin position="59"/>
        <end position="95"/>
    </location>
</feature>
<keyword evidence="9" id="KW-1185">Reference proteome</keyword>
<sequence>MAAPGAGAGGRRASTSRVRRAAVESNENDDLAAAPSSSSFAFAHPAASVPHFSLPPRSPLAAIADPGRNPRSAPVTPKSLAGTPRACAAGTGARDRTSSVGAARRVFDLRDLAASDVTLEVPHFELDEDPAFWKDRNVQAKVNEDASGDIMALQRQIEELKDQLTCLKKQQNCPGSPGLQLLDSDFASEFKTLCGVGDQPDCDLNILKQKVSHLEDVLVGSLRREKSAETKIGKLEAEIQHLNRLVDLMESDAQRLRRRLELQGEKQRLHPLDENAALFQEIQLLQEQIHENPQLTHFALENKRLIEELTVEVNKLRCELIQYQKPCTNQGQAGQTDVNNQFMHAGTMTNISESFQLELPYEIDSEDLESPSHLYDPETHNSRDPATESEHDGALSRCFNLAMGSSHDVLDKNTILKEVNFLEKDGKQHVHEKAPVMGMHLHDENLFCQEIEIVNSRKHRSQDELEQLKRTNQELKEKLIVLLEESDRLSEIIVAKDVEIASLSEEWEAAIFDLTSFLTDGCRSLDDAYQNIDNMISSFPHSNSSVSEQVEKAMKVSIEKEKMIFKLQIELQAAQKIGREVKEKLHILRGATLAITEAQQLDNEENSQEELQLVGLLHQKDCIIQELKDNLKEEKCLFAETASGHPCGNLILPDSSDDMIEVHSHDENQPTISQANPDYQSKLDSMIHLVEDKSKKVLNLFSNFEAAQETMEEAELMISTLLKASEELKLERDNSREMVEVLLSEKTSLIGELKELETSSSQRYDKLHQQTNDCVVEMAKLAAIIRVLFQQMQRVSTAELFALCSEIITFGQDFKRCISESRSYIVNMVSLIEEKGKSTKQIQDLNANAYGSVCQQSACQQTESRCQSGSSKPNFSQSDYSTDYVSLRREFDRKSNITEGLSFDLRLLQESTSNVKDMKDKADEISTSLSNVQRELDIKTYAMENMLKKQKALEEERAQNDAELTILRSELEQSQSLSSALLKENKDLRAMLDEEIMKYSEIEVLLEDKDNVIEGLESQILLLNRSEVGRLMLDIEELNNSIKIMSSDRENLQAEIHTLREKLEMTMALSEENEAAAIEARQTAEVSKIYAEEKEEEVKILERSVEVLEGTVTVLEEEASNLKEEVRSYQLHKQSDDQLQAVDDMLAVEKASKCDATEELCQGKCHLKKRLQAEILAHQDVRKKIEGLTMEVKHKDDEIRQYKEHIAELVLHSEAQSLLFQEKFHELEHMVSGQKFSLHESSSETVHAKIEKPSGRARGSGSPFRCISSIIQQMNSEKDQEISVARQRIEELEGLVSGKQKEICLLTSRLAAVDTMTHDIIRELLGVKLDMTNYAKLLDQEELQKVLIASQQQIEQSKAKDTELEVLKEELGHLILERDSLLDDMDQRKTDLLETQLLVEQLEQREQMLETQIEILQLEKDSLQQKIMEMDETMELLVRSNQPETNLRMGDNQHHGSSEFSRRLAQSDMLLSHTRHEHARSHAARSSRTHHGRHR</sequence>
<proteinExistence type="predicted"/>
<feature type="compositionally biased region" description="Basic and acidic residues" evidence="7">
    <location>
        <begin position="375"/>
        <end position="392"/>
    </location>
</feature>
<feature type="coiled-coil region" evidence="6">
    <location>
        <begin position="1275"/>
        <end position="1302"/>
    </location>
</feature>
<feature type="region of interest" description="Disordered" evidence="7">
    <location>
        <begin position="1"/>
        <end position="35"/>
    </location>
</feature>
<keyword evidence="5" id="KW-0505">Motor protein</keyword>